<feature type="binding site" evidence="12">
    <location>
        <begin position="397"/>
        <end position="399"/>
    </location>
    <ligand>
        <name>FAD</name>
        <dbReference type="ChEBI" id="CHEBI:57692"/>
    </ligand>
</feature>
<dbReference type="GO" id="GO:0050660">
    <property type="term" value="F:flavin adenine dinucleotide binding"/>
    <property type="evidence" value="ECO:0007669"/>
    <property type="project" value="InterPro"/>
</dbReference>
<dbReference type="GO" id="GO:0004783">
    <property type="term" value="F:sulfite reductase (NADPH) activity"/>
    <property type="evidence" value="ECO:0007669"/>
    <property type="project" value="UniProtKB-EC"/>
</dbReference>
<evidence type="ECO:0000256" key="1">
    <source>
        <dbReference type="ARBA" id="ARBA00022448"/>
    </source>
</evidence>
<feature type="binding site" evidence="12">
    <location>
        <begin position="518"/>
        <end position="522"/>
    </location>
    <ligand>
        <name>NADP(+)</name>
        <dbReference type="ChEBI" id="CHEBI:58349"/>
    </ligand>
</feature>
<dbReference type="InterPro" id="IPR023173">
    <property type="entry name" value="NADPH_Cyt_P450_Rdtase_alpha"/>
</dbReference>
<evidence type="ECO:0000313" key="15">
    <source>
        <dbReference type="EMBL" id="RUT66777.1"/>
    </source>
</evidence>
<dbReference type="GO" id="GO:0019344">
    <property type="term" value="P:cysteine biosynthetic process"/>
    <property type="evidence" value="ECO:0007669"/>
    <property type="project" value="UniProtKB-KW"/>
</dbReference>
<evidence type="ECO:0000259" key="14">
    <source>
        <dbReference type="PROSITE" id="PS51384"/>
    </source>
</evidence>
<dbReference type="PANTHER" id="PTHR19384">
    <property type="entry name" value="NITRIC OXIDE SYNTHASE-RELATED"/>
    <property type="match status" value="1"/>
</dbReference>
<keyword evidence="6 11" id="KW-0521">NADP</keyword>
<dbReference type="Gene3D" id="1.20.990.10">
    <property type="entry name" value="NADPH-cytochrome p450 Reductase, Chain A, domain 3"/>
    <property type="match status" value="1"/>
</dbReference>
<evidence type="ECO:0000256" key="11">
    <source>
        <dbReference type="PIRNR" id="PIRNR000207"/>
    </source>
</evidence>
<protein>
    <recommendedName>
        <fullName evidence="11">Sulfite reductase [NADPH] flavoprotein alpha-component</fullName>
        <shortName evidence="11">SiR-FP</shortName>
        <ecNumber evidence="11">1.8.1.2</ecNumber>
    </recommendedName>
</protein>
<comment type="cofactor">
    <cofactor evidence="11 12">
        <name>FAD</name>
        <dbReference type="ChEBI" id="CHEBI:57692"/>
    </cofactor>
    <text evidence="11 12">Binds 1 FAD per subunit.</text>
</comment>
<gene>
    <name evidence="15" type="ORF">CKG00_10570</name>
</gene>
<evidence type="ECO:0000256" key="7">
    <source>
        <dbReference type="ARBA" id="ARBA00022982"/>
    </source>
</evidence>
<dbReference type="GO" id="GO:0070814">
    <property type="term" value="P:hydrogen sulfide biosynthetic process"/>
    <property type="evidence" value="ECO:0007669"/>
    <property type="project" value="UniProtKB-UniPathway"/>
</dbReference>
<evidence type="ECO:0000256" key="2">
    <source>
        <dbReference type="ARBA" id="ARBA00022605"/>
    </source>
</evidence>
<evidence type="ECO:0000256" key="12">
    <source>
        <dbReference type="PIRSR" id="PIRSR000207-1"/>
    </source>
</evidence>
<dbReference type="CDD" id="cd06199">
    <property type="entry name" value="SiR"/>
    <property type="match status" value="1"/>
</dbReference>
<dbReference type="PIRSF" id="PIRSF000207">
    <property type="entry name" value="SiR-FP_CysJ"/>
    <property type="match status" value="1"/>
</dbReference>
<dbReference type="Pfam" id="PF00258">
    <property type="entry name" value="Flavodoxin_1"/>
    <property type="match status" value="1"/>
</dbReference>
<dbReference type="InterPro" id="IPR001709">
    <property type="entry name" value="Flavoprot_Pyr_Nucl_cyt_Rdtase"/>
</dbReference>
<dbReference type="GO" id="GO:0005829">
    <property type="term" value="C:cytosol"/>
    <property type="evidence" value="ECO:0007669"/>
    <property type="project" value="TreeGrafter"/>
</dbReference>
<dbReference type="InterPro" id="IPR039261">
    <property type="entry name" value="FNR_nucleotide-bd"/>
</dbReference>
<dbReference type="FunFam" id="3.40.50.80:FF:000001">
    <property type="entry name" value="NADPH--cytochrome P450 reductase 1"/>
    <property type="match status" value="1"/>
</dbReference>
<evidence type="ECO:0000256" key="4">
    <source>
        <dbReference type="ARBA" id="ARBA00022643"/>
    </source>
</evidence>
<dbReference type="Proteomes" id="UP000286908">
    <property type="component" value="Unassembled WGS sequence"/>
</dbReference>
<dbReference type="InterPro" id="IPR001433">
    <property type="entry name" value="OxRdtase_FAD/NAD-bd"/>
</dbReference>
<dbReference type="GO" id="GO:0010181">
    <property type="term" value="F:FMN binding"/>
    <property type="evidence" value="ECO:0007669"/>
    <property type="project" value="InterPro"/>
</dbReference>
<feature type="binding site" evidence="12">
    <location>
        <begin position="144"/>
        <end position="153"/>
    </location>
    <ligand>
        <name>FMN</name>
        <dbReference type="ChEBI" id="CHEBI:58210"/>
    </ligand>
</feature>
<dbReference type="Pfam" id="PF00175">
    <property type="entry name" value="NAD_binding_1"/>
    <property type="match status" value="1"/>
</dbReference>
<dbReference type="SUPFAM" id="SSF63380">
    <property type="entry name" value="Riboflavin synthase domain-like"/>
    <property type="match status" value="1"/>
</dbReference>
<dbReference type="EMBL" id="NRQY01000001">
    <property type="protein sequence ID" value="RUT66777.1"/>
    <property type="molecule type" value="Genomic_DNA"/>
</dbReference>
<dbReference type="SUPFAM" id="SSF52218">
    <property type="entry name" value="Flavoproteins"/>
    <property type="match status" value="1"/>
</dbReference>
<evidence type="ECO:0000256" key="6">
    <source>
        <dbReference type="ARBA" id="ARBA00022857"/>
    </source>
</evidence>
<dbReference type="UniPathway" id="UPA00140">
    <property type="reaction ID" value="UER00207"/>
</dbReference>
<evidence type="ECO:0000256" key="10">
    <source>
        <dbReference type="ARBA" id="ARBA00052219"/>
    </source>
</evidence>
<comment type="pathway">
    <text evidence="11">Sulfur metabolism; hydrogen sulfide biosynthesis; hydrogen sulfide from sulfite (NADPH route): step 1/1.</text>
</comment>
<sequence>MTPPATTCPLSAPDWQQLQPVLHTLTPEQLNWVSSWCRERAASVPPAAVQEPADILLIAASQTGNARRVAESLRDQLFSAQRAVRLVNAGDISLAGFPESPLVVLICATSGDGDAPEEALPLFHFLHSVQAPSLTETRYAVLALGNRAYPQFCRAGKNFDNRLYALGAKRILPRAEADSDYQATAGNWISQLLPELLNLTQPADEEKLRRFTHNTVVQIDSQPHQRNKPQSAVLRRAVRLTAPESEKHVCQVMLDIRGTGLQYQTGDALGVYPENSPELVSELLGLLWFDGNERIILKGKSYSLREAMLTQCELTINSAPVVAAYARLSHAPELLDMIADPQQLTAYAQRRPVADMVREFAVQTSAQAWADCLPPLMPRLYSISSSPLVSPDEVHLTAGVVEYSTDGGTRYGAATRYLTHQLQPGDTIACFVEHNDHFRLPDDPEKPVIMIGPGTGIAPFRAFLQQRAAQKSGGKNWLITGNPHEKSDFLYETELTDFVRQGVLTELTTAWSRDQPQKVYVQDKLSEMRETVWRWLEQGAYLYVCGDAFRMAKDVDAALLDIIRSEGAVSAEEALVFLNGLRTAKRYQRDVY</sequence>
<feature type="binding site" evidence="12">
    <location>
        <position position="592"/>
    </location>
    <ligand>
        <name>FAD</name>
        <dbReference type="ChEBI" id="CHEBI:57692"/>
    </ligand>
</feature>
<dbReference type="InterPro" id="IPR017938">
    <property type="entry name" value="Riboflavin_synthase-like_b-brl"/>
</dbReference>
<evidence type="ECO:0000313" key="16">
    <source>
        <dbReference type="Proteomes" id="UP000286908"/>
    </source>
</evidence>
<accession>A0A433ZXE7</accession>
<evidence type="ECO:0000256" key="8">
    <source>
        <dbReference type="ARBA" id="ARBA00023002"/>
    </source>
</evidence>
<dbReference type="EC" id="1.8.1.2" evidence="11"/>
<evidence type="ECO:0000256" key="5">
    <source>
        <dbReference type="ARBA" id="ARBA00022827"/>
    </source>
</evidence>
<dbReference type="PROSITE" id="PS50902">
    <property type="entry name" value="FLAVODOXIN_LIKE"/>
    <property type="match status" value="1"/>
</dbReference>
<feature type="domain" description="Flavodoxin-like" evidence="13">
    <location>
        <begin position="55"/>
        <end position="193"/>
    </location>
</feature>
<evidence type="ECO:0000259" key="13">
    <source>
        <dbReference type="PROSITE" id="PS50902"/>
    </source>
</evidence>
<dbReference type="OrthoDB" id="9816402at2"/>
<dbReference type="PRINTS" id="PR00369">
    <property type="entry name" value="FLAVODOXIN"/>
</dbReference>
<dbReference type="InterPro" id="IPR003097">
    <property type="entry name" value="CysJ-like_FAD-binding"/>
</dbReference>
<comment type="caution">
    <text evidence="15">The sequence shown here is derived from an EMBL/GenBank/DDBJ whole genome shotgun (WGS) entry which is preliminary data.</text>
</comment>
<keyword evidence="5 11" id="KW-0274">FAD</keyword>
<organism evidence="15 16">
    <name type="scientific">Morganella morganii</name>
    <name type="common">Proteus morganii</name>
    <dbReference type="NCBI Taxonomy" id="582"/>
    <lineage>
        <taxon>Bacteria</taxon>
        <taxon>Pseudomonadati</taxon>
        <taxon>Pseudomonadota</taxon>
        <taxon>Gammaproteobacteria</taxon>
        <taxon>Enterobacterales</taxon>
        <taxon>Morganellaceae</taxon>
        <taxon>Morganella</taxon>
    </lineage>
</organism>
<dbReference type="PRINTS" id="PR00371">
    <property type="entry name" value="FPNCR"/>
</dbReference>
<dbReference type="PANTHER" id="PTHR19384:SF128">
    <property type="entry name" value="NADPH OXIDOREDUCTASE A"/>
    <property type="match status" value="1"/>
</dbReference>
<evidence type="ECO:0000256" key="9">
    <source>
        <dbReference type="ARBA" id="ARBA00023192"/>
    </source>
</evidence>
<proteinExistence type="predicted"/>
<keyword evidence="9 11" id="KW-0198">Cysteine biosynthesis</keyword>
<comment type="catalytic activity">
    <reaction evidence="10 11">
        <text>hydrogen sulfide + 3 NADP(+) + 3 H2O = sulfite + 3 NADPH + 4 H(+)</text>
        <dbReference type="Rhea" id="RHEA:13801"/>
        <dbReference type="ChEBI" id="CHEBI:15377"/>
        <dbReference type="ChEBI" id="CHEBI:15378"/>
        <dbReference type="ChEBI" id="CHEBI:17359"/>
        <dbReference type="ChEBI" id="CHEBI:29919"/>
        <dbReference type="ChEBI" id="CHEBI:57783"/>
        <dbReference type="ChEBI" id="CHEBI:58349"/>
        <dbReference type="EC" id="1.8.1.2"/>
    </reaction>
</comment>
<comment type="subunit">
    <text evidence="11">Alpha(8)-beta(8). The alpha component is a flavoprotein, the beta component is a hemoprotein.</text>
</comment>
<keyword evidence="1 11" id="KW-0813">Transport</keyword>
<dbReference type="PROSITE" id="PS51384">
    <property type="entry name" value="FAD_FR"/>
    <property type="match status" value="1"/>
</dbReference>
<comment type="cofactor">
    <cofactor evidence="11 12">
        <name>FMN</name>
        <dbReference type="ChEBI" id="CHEBI:58210"/>
    </cofactor>
    <text evidence="11 12">Binds 1 FMN per subunit.</text>
</comment>
<keyword evidence="4 11" id="KW-0288">FMN</keyword>
<feature type="binding site" evidence="12">
    <location>
        <begin position="61"/>
        <end position="66"/>
    </location>
    <ligand>
        <name>FMN</name>
        <dbReference type="ChEBI" id="CHEBI:58210"/>
    </ligand>
</feature>
<dbReference type="Gene3D" id="3.40.50.360">
    <property type="match status" value="1"/>
</dbReference>
<dbReference type="InterPro" id="IPR008254">
    <property type="entry name" value="Flavodoxin/NO_synth"/>
</dbReference>
<keyword evidence="8 11" id="KW-0560">Oxidoreductase</keyword>
<evidence type="ECO:0000256" key="3">
    <source>
        <dbReference type="ARBA" id="ARBA00022630"/>
    </source>
</evidence>
<feature type="binding site" evidence="12">
    <location>
        <position position="554"/>
    </location>
    <ligand>
        <name>NADP(+)</name>
        <dbReference type="ChEBI" id="CHEBI:58349"/>
    </ligand>
</feature>
<reference evidence="15 16" key="1">
    <citation type="submission" date="2017-08" db="EMBL/GenBank/DDBJ databases">
        <title>Draft genome sequence of pheromone producing symbiont Morganella morganii, of the female New Zealand grass grub Costelytra giveni.</title>
        <authorList>
            <person name="Laugraud A."/>
            <person name="Young S.D."/>
            <person name="Hurst M.H."/>
        </authorList>
    </citation>
    <scope>NUCLEOTIDE SEQUENCE [LARGE SCALE GENOMIC DNA]</scope>
    <source>
        <strain evidence="15 16">MMsCG</strain>
    </source>
</reference>
<dbReference type="Pfam" id="PF00667">
    <property type="entry name" value="FAD_binding_1"/>
    <property type="match status" value="1"/>
</dbReference>
<dbReference type="InterPro" id="IPR001094">
    <property type="entry name" value="Flavdoxin-like"/>
</dbReference>
<feature type="binding site" evidence="12">
    <location>
        <position position="315"/>
    </location>
    <ligand>
        <name>FAD</name>
        <dbReference type="ChEBI" id="CHEBI:57692"/>
    </ligand>
</feature>
<dbReference type="InterPro" id="IPR017927">
    <property type="entry name" value="FAD-bd_FR_type"/>
</dbReference>
<dbReference type="AlphaFoldDB" id="A0A433ZXE7"/>
<dbReference type="InterPro" id="IPR010199">
    <property type="entry name" value="CysJ"/>
</dbReference>
<dbReference type="Gene3D" id="3.40.50.80">
    <property type="entry name" value="Nucleotide-binding domain of ferredoxin-NADP reductase (FNR) module"/>
    <property type="match status" value="1"/>
</dbReference>
<dbReference type="InterPro" id="IPR029039">
    <property type="entry name" value="Flavoprotein-like_sf"/>
</dbReference>
<feature type="binding site" evidence="12">
    <location>
        <begin position="512"/>
        <end position="513"/>
    </location>
    <ligand>
        <name>NADP(+)</name>
        <dbReference type="ChEBI" id="CHEBI:58349"/>
    </ligand>
</feature>
<dbReference type="SUPFAM" id="SSF52343">
    <property type="entry name" value="Ferredoxin reductase-like, C-terminal NADP-linked domain"/>
    <property type="match status" value="1"/>
</dbReference>
<comment type="function">
    <text evidence="11">Component of the sulfite reductase complex that catalyzes the 6-electron reduction of sulfite to sulfide. This is one of several activities required for the biosynthesis of L-cysteine from sulfate. The flavoprotein component catalyzes the electron flow from NADPH -&gt; FAD -&gt; FMN to the hemoprotein component.</text>
</comment>
<feature type="binding site" evidence="12">
    <location>
        <position position="403"/>
    </location>
    <ligand>
        <name>FAD</name>
        <dbReference type="ChEBI" id="CHEBI:57692"/>
    </ligand>
</feature>
<keyword evidence="2 11" id="KW-0028">Amino-acid biosynthesis</keyword>
<keyword evidence="3 11" id="KW-0285">Flavoprotein</keyword>
<name>A0A433ZXE7_MORMO</name>
<feature type="domain" description="FAD-binding FR-type" evidence="14">
    <location>
        <begin position="227"/>
        <end position="441"/>
    </location>
</feature>
<feature type="binding site" evidence="12">
    <location>
        <begin position="379"/>
        <end position="382"/>
    </location>
    <ligand>
        <name>FAD</name>
        <dbReference type="ChEBI" id="CHEBI:57692"/>
    </ligand>
</feature>
<dbReference type="Gene3D" id="2.40.30.10">
    <property type="entry name" value="Translation factors"/>
    <property type="match status" value="1"/>
</dbReference>
<keyword evidence="7 11" id="KW-0249">Electron transport</keyword>